<evidence type="ECO:0000313" key="2">
    <source>
        <dbReference type="Proteomes" id="UP000247620"/>
    </source>
</evidence>
<sequence>MADKYVGKIVGTGTDNVEYVISIYQDETVERSSGGMVRHEGLKHFEMQMGGAVKRISETEYEIVATGVRVTIRDGESSLS</sequence>
<dbReference type="Proteomes" id="UP000247620">
    <property type="component" value="Unassembled WGS sequence"/>
</dbReference>
<gene>
    <name evidence="1" type="ORF">DMX07_19630</name>
</gene>
<evidence type="ECO:0000313" key="1">
    <source>
        <dbReference type="EMBL" id="PYB78356.1"/>
    </source>
</evidence>
<comment type="caution">
    <text evidence="1">The sequence shown here is derived from an EMBL/GenBank/DDBJ whole genome shotgun (WGS) entry which is preliminary data.</text>
</comment>
<dbReference type="EMBL" id="QJRO01000015">
    <property type="protein sequence ID" value="PYB78356.1"/>
    <property type="molecule type" value="Genomic_DNA"/>
</dbReference>
<organism evidence="1 2">
    <name type="scientific">Pseudomonas soli</name>
    <dbReference type="NCBI Taxonomy" id="1306993"/>
    <lineage>
        <taxon>Bacteria</taxon>
        <taxon>Pseudomonadati</taxon>
        <taxon>Pseudomonadota</taxon>
        <taxon>Gammaproteobacteria</taxon>
        <taxon>Pseudomonadales</taxon>
        <taxon>Pseudomonadaceae</taxon>
        <taxon>Pseudomonas</taxon>
    </lineage>
</organism>
<protein>
    <submittedName>
        <fullName evidence="1">Uncharacterized protein</fullName>
    </submittedName>
</protein>
<reference evidence="1 2" key="1">
    <citation type="submission" date="2018-06" db="EMBL/GenBank/DDBJ databases">
        <title>Pseudomonas diversity within urban Lake Michigan freshwaters.</title>
        <authorList>
            <person name="Batrich M."/>
            <person name="Hatzopoulos T."/>
            <person name="Putonti C."/>
        </authorList>
    </citation>
    <scope>NUCLEOTIDE SEQUENCE [LARGE SCALE GENOMIC DNA]</scope>
    <source>
        <strain evidence="1 2">LBp-160603</strain>
    </source>
</reference>
<dbReference type="RefSeq" id="WP_110702282.1">
    <property type="nucleotide sequence ID" value="NZ_CP151184.1"/>
</dbReference>
<name>A0A2V4IKA5_9PSED</name>
<proteinExistence type="predicted"/>
<dbReference type="AlphaFoldDB" id="A0A2V4IKA5"/>
<accession>A0A2V4IKA5</accession>